<dbReference type="InterPro" id="IPR016181">
    <property type="entry name" value="Acyl_CoA_acyltransferase"/>
</dbReference>
<dbReference type="SMR" id="B8FS49"/>
<dbReference type="HOGENOM" id="CLU_087351_4_2_9"/>
<feature type="domain" description="N-acetyltransferase" evidence="1">
    <location>
        <begin position="7"/>
        <end position="154"/>
    </location>
</feature>
<dbReference type="Pfam" id="PF13673">
    <property type="entry name" value="Acetyltransf_10"/>
    <property type="match status" value="1"/>
</dbReference>
<sequence length="166" mass="18829">MKKGTNMRIIKAAYEHFEIVQKIVNETIGTAYPNYYPQGAVDFFLRHHSREAIQKAIAGNEVFLLEAEGEFVGTGSIKENEINRLFVLPAYQGKGFGTFMMDELEELIFAAYPEAVLDASLPAYEMYSHRGYVPVEYHRIKTDNGHYLCYHVMKKGCCGKSDSPSD</sequence>
<dbReference type="Proteomes" id="UP000007726">
    <property type="component" value="Chromosome"/>
</dbReference>
<name>B8FS49_DESHD</name>
<dbReference type="KEGG" id="dhd:Dhaf_2153"/>
<dbReference type="GO" id="GO:0016747">
    <property type="term" value="F:acyltransferase activity, transferring groups other than amino-acyl groups"/>
    <property type="evidence" value="ECO:0007669"/>
    <property type="project" value="InterPro"/>
</dbReference>
<dbReference type="EMBL" id="CP001336">
    <property type="protein sequence ID" value="ACL20187.1"/>
    <property type="molecule type" value="Genomic_DNA"/>
</dbReference>
<proteinExistence type="predicted"/>
<protein>
    <submittedName>
        <fullName evidence="2">GCN5-related N-acetyltransferase</fullName>
    </submittedName>
</protein>
<gene>
    <name evidence="2" type="ordered locus">Dhaf_2153</name>
</gene>
<dbReference type="CDD" id="cd04301">
    <property type="entry name" value="NAT_SF"/>
    <property type="match status" value="1"/>
</dbReference>
<accession>B8FS49</accession>
<dbReference type="SUPFAM" id="SSF55729">
    <property type="entry name" value="Acyl-CoA N-acyltransferases (Nat)"/>
    <property type="match status" value="1"/>
</dbReference>
<evidence type="ECO:0000259" key="1">
    <source>
        <dbReference type="PROSITE" id="PS51186"/>
    </source>
</evidence>
<organism evidence="2 3">
    <name type="scientific">Desulfitobacterium hafniense (strain DSM 10664 / DCB-2)</name>
    <dbReference type="NCBI Taxonomy" id="272564"/>
    <lineage>
        <taxon>Bacteria</taxon>
        <taxon>Bacillati</taxon>
        <taxon>Bacillota</taxon>
        <taxon>Clostridia</taxon>
        <taxon>Eubacteriales</taxon>
        <taxon>Desulfitobacteriaceae</taxon>
        <taxon>Desulfitobacterium</taxon>
    </lineage>
</organism>
<evidence type="ECO:0000313" key="2">
    <source>
        <dbReference type="EMBL" id="ACL20187.1"/>
    </source>
</evidence>
<dbReference type="InterPro" id="IPR000182">
    <property type="entry name" value="GNAT_dom"/>
</dbReference>
<dbReference type="AlphaFoldDB" id="B8FS49"/>
<dbReference type="PROSITE" id="PS51186">
    <property type="entry name" value="GNAT"/>
    <property type="match status" value="1"/>
</dbReference>
<dbReference type="Gene3D" id="3.40.630.30">
    <property type="match status" value="1"/>
</dbReference>
<evidence type="ECO:0000313" key="3">
    <source>
        <dbReference type="Proteomes" id="UP000007726"/>
    </source>
</evidence>
<reference evidence="2 3" key="1">
    <citation type="journal article" date="2012" name="BMC Microbiol.">
        <title>Genome sequence of Desulfitobacterium hafniense DCB-2, a Gram-positive anaerobe capable of dehalogenation and metal reduction.</title>
        <authorList>
            <person name="Kim S.H."/>
            <person name="Harzman C."/>
            <person name="Davis J.K."/>
            <person name="Hutcheson R."/>
            <person name="Broderick J.B."/>
            <person name="Marsh T.L."/>
            <person name="Tiedje J.M."/>
        </authorList>
    </citation>
    <scope>NUCLEOTIDE SEQUENCE [LARGE SCALE GENOMIC DNA]</scope>
    <source>
        <strain evidence="3">DSM 10664 / DCB-2</strain>
    </source>
</reference>
<keyword evidence="2" id="KW-0808">Transferase</keyword>